<reference evidence="2 3" key="1">
    <citation type="journal article" date="2015" name="Int. J. Syst. Evol. Microbiol.">
        <title>Description of Sphingopyxis fribergensis sp. nov. - a soil bacterium with the ability to degrade styrene and phenylacetic acid.</title>
        <authorList>
            <person name="Oelschlagel M."/>
            <person name="Ruckert C."/>
            <person name="Kalinowski J."/>
            <person name="Schmidt G."/>
            <person name="Schlomann M."/>
            <person name="Tischler D."/>
        </authorList>
    </citation>
    <scope>NUCLEOTIDE SEQUENCE [LARGE SCALE GENOMIC DNA]</scope>
    <source>
        <strain evidence="2 3">Kp5.2</strain>
    </source>
</reference>
<evidence type="ECO:0000313" key="2">
    <source>
        <dbReference type="EMBL" id="AJA08847.1"/>
    </source>
</evidence>
<protein>
    <submittedName>
        <fullName evidence="2">L-carnitine dehydratase/bile acid-inducible protein F</fullName>
    </submittedName>
</protein>
<dbReference type="InterPro" id="IPR050483">
    <property type="entry name" value="CoA-transferase_III_domain"/>
</dbReference>
<dbReference type="InterPro" id="IPR003673">
    <property type="entry name" value="CoA-Trfase_fam_III"/>
</dbReference>
<dbReference type="PANTHER" id="PTHR48207">
    <property type="entry name" value="SUCCINATE--HYDROXYMETHYLGLUTARATE COA-TRANSFERASE"/>
    <property type="match status" value="1"/>
</dbReference>
<gene>
    <name evidence="2" type="ORF">SKP52_09690</name>
</gene>
<dbReference type="EMBL" id="CP009122">
    <property type="protein sequence ID" value="AJA08847.1"/>
    <property type="molecule type" value="Genomic_DNA"/>
</dbReference>
<organism evidence="2 3">
    <name type="scientific">Sphingopyxis fribergensis</name>
    <dbReference type="NCBI Taxonomy" id="1515612"/>
    <lineage>
        <taxon>Bacteria</taxon>
        <taxon>Pseudomonadati</taxon>
        <taxon>Pseudomonadota</taxon>
        <taxon>Alphaproteobacteria</taxon>
        <taxon>Sphingomonadales</taxon>
        <taxon>Sphingomonadaceae</taxon>
        <taxon>Sphingopyxis</taxon>
    </lineage>
</organism>
<keyword evidence="1" id="KW-0808">Transferase</keyword>
<name>A0A0A7PLP9_9SPHN</name>
<keyword evidence="3" id="KW-1185">Reference proteome</keyword>
<evidence type="ECO:0000256" key="1">
    <source>
        <dbReference type="ARBA" id="ARBA00022679"/>
    </source>
</evidence>
<dbReference type="Pfam" id="PF02515">
    <property type="entry name" value="CoA_transf_3"/>
    <property type="match status" value="1"/>
</dbReference>
<dbReference type="KEGG" id="sphk:SKP52_09690"/>
<dbReference type="SUPFAM" id="SSF89796">
    <property type="entry name" value="CoA-transferase family III (CaiB/BaiF)"/>
    <property type="match status" value="1"/>
</dbReference>
<dbReference type="InterPro" id="IPR023606">
    <property type="entry name" value="CoA-Trfase_III_dom_1_sf"/>
</dbReference>
<accession>A0A0A7PLP9</accession>
<dbReference type="Proteomes" id="UP000030907">
    <property type="component" value="Chromosome"/>
</dbReference>
<dbReference type="STRING" id="1515612.SKP52_09690"/>
<sequence>MPLKGIKVLDFGRYIAGPYCAALLADYGADVIRIEAPGGNDDRYTVPVAADGSGAMFMQMNRAKRCLTLKPGSVEGREIVRQLVETADVVIANLPHDALVKLGLDYDSLDAINPGIILATASAFGSEGPLASRVGFDAVGQAMSGTVHLTGTPDQPYRAQVNYVDFGTALHCAFGIMLALRERTTTGKGQCVSGSLLGTALALSNALTIDHALNGIDREPIGNRSFSSGPTDVFRTRDGWIITQIVGSGIFARWAELVGRPELVGDPLYASDILRGDNGEELSAIMQRWCIERTSAEAIDELAAGRVPAAPVLRAGEALAQPQVLAMGLVEPVDYPGTKGAVPVIRAPISLSGSDKVDSARAPQVGEHSDAILSELGYDTDAISALRAAKII</sequence>
<dbReference type="RefSeq" id="WP_039574334.1">
    <property type="nucleotide sequence ID" value="NZ_CP009122.1"/>
</dbReference>
<dbReference type="PANTHER" id="PTHR48207:SF3">
    <property type="entry name" value="SUCCINATE--HYDROXYMETHYLGLUTARATE COA-TRANSFERASE"/>
    <property type="match status" value="1"/>
</dbReference>
<evidence type="ECO:0000313" key="3">
    <source>
        <dbReference type="Proteomes" id="UP000030907"/>
    </source>
</evidence>
<proteinExistence type="predicted"/>
<dbReference type="GO" id="GO:0008410">
    <property type="term" value="F:CoA-transferase activity"/>
    <property type="evidence" value="ECO:0007669"/>
    <property type="project" value="TreeGrafter"/>
</dbReference>
<dbReference type="Gene3D" id="3.30.1540.10">
    <property type="entry name" value="formyl-coa transferase, domain 3"/>
    <property type="match status" value="1"/>
</dbReference>
<dbReference type="OrthoDB" id="5720311at2"/>
<dbReference type="Gene3D" id="3.40.50.10540">
    <property type="entry name" value="Crotonobetainyl-coa:carnitine coa-transferase, domain 1"/>
    <property type="match status" value="1"/>
</dbReference>
<dbReference type="HOGENOM" id="CLU_033975_5_1_5"/>
<dbReference type="AlphaFoldDB" id="A0A0A7PLP9"/>
<dbReference type="InterPro" id="IPR044855">
    <property type="entry name" value="CoA-Trfase_III_dom3_sf"/>
</dbReference>